<dbReference type="SMART" id="SM00530">
    <property type="entry name" value="HTH_XRE"/>
    <property type="match status" value="1"/>
</dbReference>
<dbReference type="CDD" id="cd02209">
    <property type="entry name" value="cupin_XRE_C"/>
    <property type="match status" value="1"/>
</dbReference>
<evidence type="ECO:0000259" key="2">
    <source>
        <dbReference type="PROSITE" id="PS50943"/>
    </source>
</evidence>
<dbReference type="PANTHER" id="PTHR46797">
    <property type="entry name" value="HTH-TYPE TRANSCRIPTIONAL REGULATOR"/>
    <property type="match status" value="1"/>
</dbReference>
<name>A0A1B1NCT4_9MICO</name>
<dbReference type="Pfam" id="PF01381">
    <property type="entry name" value="HTH_3"/>
    <property type="match status" value="1"/>
</dbReference>
<dbReference type="EMBL" id="CP014989">
    <property type="protein sequence ID" value="ANS79247.1"/>
    <property type="molecule type" value="Genomic_DNA"/>
</dbReference>
<dbReference type="CDD" id="cd00093">
    <property type="entry name" value="HTH_XRE"/>
    <property type="match status" value="1"/>
</dbReference>
<dbReference type="SUPFAM" id="SSF51182">
    <property type="entry name" value="RmlC-like cupins"/>
    <property type="match status" value="1"/>
</dbReference>
<evidence type="ECO:0000313" key="3">
    <source>
        <dbReference type="EMBL" id="ANS79247.1"/>
    </source>
</evidence>
<protein>
    <submittedName>
        <fullName evidence="3">Putative DNA-binding protein</fullName>
    </submittedName>
</protein>
<gene>
    <name evidence="3" type="ORF">SGUI_1851</name>
</gene>
<evidence type="ECO:0000313" key="4">
    <source>
        <dbReference type="Proteomes" id="UP000092482"/>
    </source>
</evidence>
<accession>A0A1B1NCT4</accession>
<dbReference type="GO" id="GO:0003677">
    <property type="term" value="F:DNA binding"/>
    <property type="evidence" value="ECO:0007669"/>
    <property type="project" value="UniProtKB-KW"/>
</dbReference>
<keyword evidence="4" id="KW-1185">Reference proteome</keyword>
<dbReference type="Proteomes" id="UP000092482">
    <property type="component" value="Chromosome"/>
</dbReference>
<dbReference type="AlphaFoldDB" id="A0A1B1NCT4"/>
<dbReference type="STRING" id="1758689.SGUI_1851"/>
<dbReference type="SUPFAM" id="SSF47413">
    <property type="entry name" value="lambda repressor-like DNA-binding domains"/>
    <property type="match status" value="1"/>
</dbReference>
<sequence>MRAERERAGLSLSELARRAGLSKSTLSQLESGRGNPGVETVWSLATVLGVPFSALIDPPQPERALVRAGAGDPTRSDLADYTALVLSHSPPHVRRDLYRIDAEPGAVKVSVAHATGTVEHVVVITGRARAGTRDDPEDLSPGDYLRYPGDVEHLFEALEPGTSAVLVSQQR</sequence>
<dbReference type="InterPro" id="IPR010982">
    <property type="entry name" value="Lambda_DNA-bd_dom_sf"/>
</dbReference>
<keyword evidence="1 3" id="KW-0238">DNA-binding</keyword>
<dbReference type="InterPro" id="IPR011051">
    <property type="entry name" value="RmlC_Cupin_sf"/>
</dbReference>
<evidence type="ECO:0000256" key="1">
    <source>
        <dbReference type="ARBA" id="ARBA00023125"/>
    </source>
</evidence>
<dbReference type="GO" id="GO:0003700">
    <property type="term" value="F:DNA-binding transcription factor activity"/>
    <property type="evidence" value="ECO:0007669"/>
    <property type="project" value="TreeGrafter"/>
</dbReference>
<dbReference type="PANTHER" id="PTHR46797:SF1">
    <property type="entry name" value="METHYLPHOSPHONATE SYNTHASE"/>
    <property type="match status" value="1"/>
</dbReference>
<organism evidence="3 4">
    <name type="scientific">Serinicoccus hydrothermalis</name>
    <dbReference type="NCBI Taxonomy" id="1758689"/>
    <lineage>
        <taxon>Bacteria</taxon>
        <taxon>Bacillati</taxon>
        <taxon>Actinomycetota</taxon>
        <taxon>Actinomycetes</taxon>
        <taxon>Micrococcales</taxon>
        <taxon>Ornithinimicrobiaceae</taxon>
        <taxon>Serinicoccus</taxon>
    </lineage>
</organism>
<dbReference type="InterPro" id="IPR014710">
    <property type="entry name" value="RmlC-like_jellyroll"/>
</dbReference>
<dbReference type="InterPro" id="IPR050807">
    <property type="entry name" value="TransReg_Diox_bact_type"/>
</dbReference>
<dbReference type="PROSITE" id="PS50943">
    <property type="entry name" value="HTH_CROC1"/>
    <property type="match status" value="1"/>
</dbReference>
<proteinExistence type="predicted"/>
<reference evidence="3 4" key="1">
    <citation type="submission" date="2016-03" db="EMBL/GenBank/DDBJ databases">
        <title>Shallow-sea hydrothermal system.</title>
        <authorList>
            <person name="Tang K."/>
        </authorList>
    </citation>
    <scope>NUCLEOTIDE SEQUENCE [LARGE SCALE GENOMIC DNA]</scope>
    <source>
        <strain evidence="3 4">JLT9</strain>
    </source>
</reference>
<dbReference type="GO" id="GO:0005829">
    <property type="term" value="C:cytosol"/>
    <property type="evidence" value="ECO:0007669"/>
    <property type="project" value="TreeGrafter"/>
</dbReference>
<dbReference type="KEGG" id="serj:SGUI_1851"/>
<feature type="domain" description="HTH cro/C1-type" evidence="2">
    <location>
        <begin position="1"/>
        <end position="55"/>
    </location>
</feature>
<dbReference type="Gene3D" id="2.60.120.10">
    <property type="entry name" value="Jelly Rolls"/>
    <property type="match status" value="1"/>
</dbReference>
<dbReference type="Gene3D" id="1.10.260.40">
    <property type="entry name" value="lambda repressor-like DNA-binding domains"/>
    <property type="match status" value="1"/>
</dbReference>
<dbReference type="InterPro" id="IPR001387">
    <property type="entry name" value="Cro/C1-type_HTH"/>
</dbReference>